<dbReference type="GO" id="GO:0005912">
    <property type="term" value="C:adherens junction"/>
    <property type="evidence" value="ECO:0007669"/>
    <property type="project" value="TreeGrafter"/>
</dbReference>
<reference evidence="4" key="1">
    <citation type="submission" date="2016-11" db="UniProtKB">
        <authorList>
            <consortium name="WormBaseParasite"/>
        </authorList>
    </citation>
    <scope>IDENTIFICATION</scope>
</reference>
<dbReference type="PANTHER" id="PTHR16484">
    <property type="entry name" value="PARTITIONING DEFECTIVE 3 RELATED"/>
    <property type="match status" value="1"/>
</dbReference>
<dbReference type="InterPro" id="IPR001478">
    <property type="entry name" value="PDZ"/>
</dbReference>
<dbReference type="InterPro" id="IPR036034">
    <property type="entry name" value="PDZ_sf"/>
</dbReference>
<dbReference type="GO" id="GO:0007155">
    <property type="term" value="P:cell adhesion"/>
    <property type="evidence" value="ECO:0007669"/>
    <property type="project" value="TreeGrafter"/>
</dbReference>
<dbReference type="GO" id="GO:0043296">
    <property type="term" value="C:apical junction complex"/>
    <property type="evidence" value="ECO:0007669"/>
    <property type="project" value="TreeGrafter"/>
</dbReference>
<dbReference type="PANTHER" id="PTHR16484:SF17">
    <property type="entry name" value="BAZOOKA, ISOFORM B"/>
    <property type="match status" value="1"/>
</dbReference>
<feature type="region of interest" description="Disordered" evidence="1">
    <location>
        <begin position="136"/>
        <end position="165"/>
    </location>
</feature>
<dbReference type="GO" id="GO:0030010">
    <property type="term" value="P:establishment of cell polarity"/>
    <property type="evidence" value="ECO:0007669"/>
    <property type="project" value="TreeGrafter"/>
</dbReference>
<dbReference type="GO" id="GO:0045197">
    <property type="term" value="P:establishment or maintenance of epithelial cell apical/basal polarity"/>
    <property type="evidence" value="ECO:0007669"/>
    <property type="project" value="TreeGrafter"/>
</dbReference>
<dbReference type="Pfam" id="PF00595">
    <property type="entry name" value="PDZ"/>
    <property type="match status" value="1"/>
</dbReference>
<dbReference type="WBParaSite" id="maker-uti_cns_0012179-snap-gene-0.3-mRNA-1">
    <property type="protein sequence ID" value="maker-uti_cns_0012179-snap-gene-0.3-mRNA-1"/>
    <property type="gene ID" value="maker-uti_cns_0012179-snap-gene-0.3"/>
</dbReference>
<protein>
    <submittedName>
        <fullName evidence="4">PDZ domain-containing protein</fullName>
    </submittedName>
</protein>
<keyword evidence="3" id="KW-1185">Reference proteome</keyword>
<dbReference type="GO" id="GO:0008104">
    <property type="term" value="P:intracellular protein localization"/>
    <property type="evidence" value="ECO:0007669"/>
    <property type="project" value="TreeGrafter"/>
</dbReference>
<sequence>QYLGLAADIGEPFAGLAAAAAAASSTASSAQDTDRLVLNLDIPLADAAAGSLGVSVKSLPLSSGSNGSASSDSGGRGVFVKSVISGGAAYKDGRLRENDQLLSVNGYSLEGVNNTEATATLRRAIRECGGPGGCLRLSIARPQQQQQQQEQQQQQQKQQPPPLPP</sequence>
<dbReference type="Gene3D" id="2.30.42.10">
    <property type="match status" value="1"/>
</dbReference>
<evidence type="ECO:0000313" key="4">
    <source>
        <dbReference type="WBParaSite" id="maker-uti_cns_0012179-snap-gene-0.3-mRNA-1"/>
    </source>
</evidence>
<dbReference type="GO" id="GO:0051660">
    <property type="term" value="P:establishment of centrosome localization"/>
    <property type="evidence" value="ECO:0007669"/>
    <property type="project" value="TreeGrafter"/>
</dbReference>
<evidence type="ECO:0000259" key="2">
    <source>
        <dbReference type="PROSITE" id="PS50106"/>
    </source>
</evidence>
<dbReference type="PROSITE" id="PS50106">
    <property type="entry name" value="PDZ"/>
    <property type="match status" value="1"/>
</dbReference>
<accession>A0A1I8IEZ2</accession>
<dbReference type="GO" id="GO:0016324">
    <property type="term" value="C:apical plasma membrane"/>
    <property type="evidence" value="ECO:0007669"/>
    <property type="project" value="TreeGrafter"/>
</dbReference>
<dbReference type="GO" id="GO:0000226">
    <property type="term" value="P:microtubule cytoskeleton organization"/>
    <property type="evidence" value="ECO:0007669"/>
    <property type="project" value="TreeGrafter"/>
</dbReference>
<dbReference type="SUPFAM" id="SSF50156">
    <property type="entry name" value="PDZ domain-like"/>
    <property type="match status" value="1"/>
</dbReference>
<feature type="compositionally biased region" description="Low complexity" evidence="1">
    <location>
        <begin position="142"/>
        <end position="158"/>
    </location>
</feature>
<dbReference type="Proteomes" id="UP000095280">
    <property type="component" value="Unplaced"/>
</dbReference>
<organism evidence="3 4">
    <name type="scientific">Macrostomum lignano</name>
    <dbReference type="NCBI Taxonomy" id="282301"/>
    <lineage>
        <taxon>Eukaryota</taxon>
        <taxon>Metazoa</taxon>
        <taxon>Spiralia</taxon>
        <taxon>Lophotrochozoa</taxon>
        <taxon>Platyhelminthes</taxon>
        <taxon>Rhabditophora</taxon>
        <taxon>Macrostomorpha</taxon>
        <taxon>Macrostomida</taxon>
        <taxon>Macrostomidae</taxon>
        <taxon>Macrostomum</taxon>
    </lineage>
</organism>
<feature type="domain" description="PDZ" evidence="2">
    <location>
        <begin position="41"/>
        <end position="124"/>
    </location>
</feature>
<evidence type="ECO:0000256" key="1">
    <source>
        <dbReference type="SAM" id="MobiDB-lite"/>
    </source>
</evidence>
<dbReference type="GO" id="GO:0005938">
    <property type="term" value="C:cell cortex"/>
    <property type="evidence" value="ECO:0007669"/>
    <property type="project" value="TreeGrafter"/>
</dbReference>
<dbReference type="InterPro" id="IPR052213">
    <property type="entry name" value="PAR3"/>
</dbReference>
<name>A0A1I8IEZ2_9PLAT</name>
<proteinExistence type="predicted"/>
<dbReference type="AlphaFoldDB" id="A0A1I8IEZ2"/>
<dbReference type="SMART" id="SM00228">
    <property type="entry name" value="PDZ"/>
    <property type="match status" value="1"/>
</dbReference>
<dbReference type="GO" id="GO:0035091">
    <property type="term" value="F:phosphatidylinositol binding"/>
    <property type="evidence" value="ECO:0007669"/>
    <property type="project" value="TreeGrafter"/>
</dbReference>
<evidence type="ECO:0000313" key="3">
    <source>
        <dbReference type="Proteomes" id="UP000095280"/>
    </source>
</evidence>